<comment type="subcellular location">
    <subcellularLocation>
        <location evidence="1">Membrane</location>
        <topology evidence="1">Multi-pass membrane protein</topology>
    </subcellularLocation>
</comment>
<dbReference type="InterPro" id="IPR000109">
    <property type="entry name" value="POT_fam"/>
</dbReference>
<feature type="region of interest" description="Disordered" evidence="6">
    <location>
        <begin position="343"/>
        <end position="366"/>
    </location>
</feature>
<proteinExistence type="inferred from homology"/>
<feature type="transmembrane region" description="Helical" evidence="7">
    <location>
        <begin position="22"/>
        <end position="43"/>
    </location>
</feature>
<evidence type="ECO:0000256" key="2">
    <source>
        <dbReference type="ARBA" id="ARBA00005982"/>
    </source>
</evidence>
<keyword evidence="3 7" id="KW-0812">Transmembrane</keyword>
<dbReference type="EMBL" id="JBBPBK010000002">
    <property type="protein sequence ID" value="KAK9290450.1"/>
    <property type="molecule type" value="Genomic_DNA"/>
</dbReference>
<organism evidence="8 9">
    <name type="scientific">Liquidambar formosana</name>
    <name type="common">Formosan gum</name>
    <dbReference type="NCBI Taxonomy" id="63359"/>
    <lineage>
        <taxon>Eukaryota</taxon>
        <taxon>Viridiplantae</taxon>
        <taxon>Streptophyta</taxon>
        <taxon>Embryophyta</taxon>
        <taxon>Tracheophyta</taxon>
        <taxon>Spermatophyta</taxon>
        <taxon>Magnoliopsida</taxon>
        <taxon>eudicotyledons</taxon>
        <taxon>Gunneridae</taxon>
        <taxon>Pentapetalae</taxon>
        <taxon>Saxifragales</taxon>
        <taxon>Altingiaceae</taxon>
        <taxon>Liquidambar</taxon>
    </lineage>
</organism>
<evidence type="ECO:0000313" key="9">
    <source>
        <dbReference type="Proteomes" id="UP001415857"/>
    </source>
</evidence>
<evidence type="ECO:0000256" key="4">
    <source>
        <dbReference type="ARBA" id="ARBA00022989"/>
    </source>
</evidence>
<keyword evidence="9" id="KW-1185">Reference proteome</keyword>
<dbReference type="AlphaFoldDB" id="A0AAP0S9Y0"/>
<dbReference type="Gene3D" id="1.20.1250.20">
    <property type="entry name" value="MFS general substrate transporter like domains"/>
    <property type="match status" value="2"/>
</dbReference>
<dbReference type="PANTHER" id="PTHR11654">
    <property type="entry name" value="OLIGOPEPTIDE TRANSPORTER-RELATED"/>
    <property type="match status" value="1"/>
</dbReference>
<evidence type="ECO:0000256" key="3">
    <source>
        <dbReference type="ARBA" id="ARBA00022692"/>
    </source>
</evidence>
<dbReference type="Pfam" id="PF00854">
    <property type="entry name" value="PTR2"/>
    <property type="match status" value="1"/>
</dbReference>
<keyword evidence="5 7" id="KW-0472">Membrane</keyword>
<dbReference type="Proteomes" id="UP001415857">
    <property type="component" value="Unassembled WGS sequence"/>
</dbReference>
<evidence type="ECO:0000313" key="8">
    <source>
        <dbReference type="EMBL" id="KAK9290450.1"/>
    </source>
</evidence>
<comment type="caution">
    <text evidence="8">The sequence shown here is derived from an EMBL/GenBank/DDBJ whole genome shotgun (WGS) entry which is preliminary data.</text>
</comment>
<dbReference type="GO" id="GO:0016020">
    <property type="term" value="C:membrane"/>
    <property type="evidence" value="ECO:0007669"/>
    <property type="project" value="UniProtKB-SubCell"/>
</dbReference>
<protein>
    <submittedName>
        <fullName evidence="8">Uncharacterized protein</fullName>
    </submittedName>
</protein>
<name>A0AAP0S9Y0_LIQFO</name>
<reference evidence="8 9" key="1">
    <citation type="journal article" date="2024" name="Plant J.">
        <title>Genome sequences and population genomics reveal climatic adaptation and genomic divergence between two closely related sweetgum species.</title>
        <authorList>
            <person name="Xu W.Q."/>
            <person name="Ren C.Q."/>
            <person name="Zhang X.Y."/>
            <person name="Comes H.P."/>
            <person name="Liu X.H."/>
            <person name="Li Y.G."/>
            <person name="Kettle C.J."/>
            <person name="Jalonen R."/>
            <person name="Gaisberger H."/>
            <person name="Ma Y.Z."/>
            <person name="Qiu Y.X."/>
        </authorList>
    </citation>
    <scope>NUCLEOTIDE SEQUENCE [LARGE SCALE GENOMIC DNA]</scope>
    <source>
        <strain evidence="8">Hangzhou</strain>
    </source>
</reference>
<accession>A0AAP0S9Y0</accession>
<evidence type="ECO:0000256" key="7">
    <source>
        <dbReference type="SAM" id="Phobius"/>
    </source>
</evidence>
<evidence type="ECO:0000256" key="5">
    <source>
        <dbReference type="ARBA" id="ARBA00023136"/>
    </source>
</evidence>
<dbReference type="InterPro" id="IPR036259">
    <property type="entry name" value="MFS_trans_sf"/>
</dbReference>
<comment type="similarity">
    <text evidence="2">Belongs to the major facilitator superfamily. Proton-dependent oligopeptide transporter (POT/PTR) (TC 2.A.17) family.</text>
</comment>
<evidence type="ECO:0000256" key="1">
    <source>
        <dbReference type="ARBA" id="ARBA00004141"/>
    </source>
</evidence>
<gene>
    <name evidence="8" type="ORF">L1049_008620</name>
</gene>
<keyword evidence="4 7" id="KW-1133">Transmembrane helix</keyword>
<evidence type="ECO:0000256" key="6">
    <source>
        <dbReference type="SAM" id="MobiDB-lite"/>
    </source>
</evidence>
<feature type="transmembrane region" description="Helical" evidence="7">
    <location>
        <begin position="270"/>
        <end position="289"/>
    </location>
</feature>
<sequence>MVLFTVVGGIALPYIKPWSARFGIPAICTVIATLLFLSGSCTYRRPRPQGSPLTTLFRVFAASASKILHRLPRDPNDLYEIEKCDRRFHTRGLRRVRGVYHINNEISSSSSYSSSHKHTHRGSSAKYFERDFNVCFFLRERRGEVDNGILRQNLSGLCSYKRDQPQGSPLTTLFRVFAASASKIFYQSPTNFNELYERRDPDLHLHLVPHTHGLRWSLETHTQYINYKGVSSRKKLLHAINILSISHTGQPLKTRVLIIGSITLPFMQTWSILFGIPAIFSVAATYIFWKGSSFYTCLSPSGSPLTILIRVFVASALKIHLRLPIDPHRLYERHDLGDDLVPHTNGFSYKDSPVEEEEVPVEEPREDRMQPRFVVERYREVLSESYNNDDFEEVRYREVLSESYHND</sequence>
<dbReference type="GO" id="GO:0022857">
    <property type="term" value="F:transmembrane transporter activity"/>
    <property type="evidence" value="ECO:0007669"/>
    <property type="project" value="InterPro"/>
</dbReference>